<accession>A0A934NF90</accession>
<dbReference type="EMBL" id="JAEKNN010000048">
    <property type="protein sequence ID" value="MBJ7609623.1"/>
    <property type="molecule type" value="Genomic_DNA"/>
</dbReference>
<feature type="region of interest" description="Disordered" evidence="2">
    <location>
        <begin position="82"/>
        <end position="114"/>
    </location>
</feature>
<dbReference type="InterPro" id="IPR036869">
    <property type="entry name" value="J_dom_sf"/>
</dbReference>
<dbReference type="PANTHER" id="PTHR44145:SF3">
    <property type="entry name" value="DNAJ HOMOLOG SUBFAMILY A MEMBER 3, MITOCHONDRIAL"/>
    <property type="match status" value="1"/>
</dbReference>
<comment type="caution">
    <text evidence="4">The sequence shown here is derived from an EMBL/GenBank/DDBJ whole genome shotgun (WGS) entry which is preliminary data.</text>
</comment>
<name>A0A934NF90_9BACT</name>
<evidence type="ECO:0000313" key="5">
    <source>
        <dbReference type="Proteomes" id="UP000614410"/>
    </source>
</evidence>
<dbReference type="InterPro" id="IPR001623">
    <property type="entry name" value="DnaJ_domain"/>
</dbReference>
<feature type="compositionally biased region" description="Basic residues" evidence="2">
    <location>
        <begin position="1"/>
        <end position="19"/>
    </location>
</feature>
<feature type="domain" description="J" evidence="3">
    <location>
        <begin position="29"/>
        <end position="112"/>
    </location>
</feature>
<evidence type="ECO:0000259" key="3">
    <source>
        <dbReference type="PROSITE" id="PS50076"/>
    </source>
</evidence>
<evidence type="ECO:0000256" key="2">
    <source>
        <dbReference type="SAM" id="MobiDB-lite"/>
    </source>
</evidence>
<reference evidence="4 5" key="1">
    <citation type="submission" date="2020-10" db="EMBL/GenBank/DDBJ databases">
        <title>Ca. Dormibacterota MAGs.</title>
        <authorList>
            <person name="Montgomery K."/>
        </authorList>
    </citation>
    <scope>NUCLEOTIDE SEQUENCE [LARGE SCALE GENOMIC DNA]</scope>
    <source>
        <strain evidence="4">Mitchell_Peninsula_5</strain>
    </source>
</reference>
<organism evidence="4 5">
    <name type="scientific">Candidatus Amunia macphersoniae</name>
    <dbReference type="NCBI Taxonomy" id="3127014"/>
    <lineage>
        <taxon>Bacteria</taxon>
        <taxon>Bacillati</taxon>
        <taxon>Candidatus Dormiibacterota</taxon>
        <taxon>Candidatus Dormibacteria</taxon>
        <taxon>Candidatus Aeolococcales</taxon>
        <taxon>Candidatus Aeolococcaceae</taxon>
        <taxon>Candidatus Amunia</taxon>
    </lineage>
</organism>
<dbReference type="SMART" id="SM00271">
    <property type="entry name" value="DnaJ"/>
    <property type="match status" value="1"/>
</dbReference>
<dbReference type="SUPFAM" id="SSF46565">
    <property type="entry name" value="Chaperone J-domain"/>
    <property type="match status" value="1"/>
</dbReference>
<dbReference type="Pfam" id="PF00226">
    <property type="entry name" value="DnaJ"/>
    <property type="match status" value="1"/>
</dbReference>
<keyword evidence="1" id="KW-0143">Chaperone</keyword>
<dbReference type="PANTHER" id="PTHR44145">
    <property type="entry name" value="DNAJ HOMOLOG SUBFAMILY A MEMBER 3, MITOCHONDRIAL"/>
    <property type="match status" value="1"/>
</dbReference>
<dbReference type="PRINTS" id="PR00625">
    <property type="entry name" value="JDOMAIN"/>
</dbReference>
<dbReference type="InterPro" id="IPR051938">
    <property type="entry name" value="Apopto_cytoskel_mod"/>
</dbReference>
<dbReference type="Proteomes" id="UP000614410">
    <property type="component" value="Unassembled WGS sequence"/>
</dbReference>
<dbReference type="CDD" id="cd06257">
    <property type="entry name" value="DnaJ"/>
    <property type="match status" value="1"/>
</dbReference>
<gene>
    <name evidence="4" type="ORF">JF887_09400</name>
</gene>
<feature type="region of interest" description="Disordered" evidence="2">
    <location>
        <begin position="1"/>
        <end position="26"/>
    </location>
</feature>
<proteinExistence type="predicted"/>
<dbReference type="Gene3D" id="1.10.287.110">
    <property type="entry name" value="DnaJ domain"/>
    <property type="match status" value="1"/>
</dbReference>
<protein>
    <submittedName>
        <fullName evidence="4">J domain-containing protein</fullName>
    </submittedName>
</protein>
<dbReference type="PROSITE" id="PS50076">
    <property type="entry name" value="DNAJ_2"/>
    <property type="match status" value="1"/>
</dbReference>
<evidence type="ECO:0000256" key="1">
    <source>
        <dbReference type="ARBA" id="ARBA00023186"/>
    </source>
</evidence>
<evidence type="ECO:0000313" key="4">
    <source>
        <dbReference type="EMBL" id="MBJ7609623.1"/>
    </source>
</evidence>
<sequence length="318" mass="34159">MPAAPRHRPGAGRTNRRRDRAVSRLPTAHDLTVLGLPPGATDDQIRAAYRGLAKVHHPDRNPGDTEALERFRRITESYAALRDRARRGRAPVTPSPFAGTRTTPRQVSPRRGTAARPTCLADLPVGASLWVDGGALLVAPDQTTALRPDVTGSQFPTVEEVIRVEHRSDGFHVFMPPQPSARWVVGADAEAEGLAVTALWVGDRQDGGPGSASAARLPLRLIGATIGEMTVGERGWASAAALGVDTAGVWSIDLAQPLSQEPHRATRLRVLRDADGYRVHSDLAPSEWAALDRDWLRRAPVLDAILAGSQFPHPAATP</sequence>
<dbReference type="AlphaFoldDB" id="A0A934NF90"/>